<protein>
    <submittedName>
        <fullName evidence="5">Methyltransferase</fullName>
    </submittedName>
</protein>
<reference evidence="5 6" key="1">
    <citation type="submission" date="2018-02" db="EMBL/GenBank/DDBJ databases">
        <title>Genome sequencing of Solimonas sp. HR-BB.</title>
        <authorList>
            <person name="Lee Y."/>
            <person name="Jeon C.O."/>
        </authorList>
    </citation>
    <scope>NUCLEOTIDE SEQUENCE [LARGE SCALE GENOMIC DNA]</scope>
    <source>
        <strain evidence="5 6">HR-BB</strain>
    </source>
</reference>
<evidence type="ECO:0000313" key="6">
    <source>
        <dbReference type="Proteomes" id="UP000238220"/>
    </source>
</evidence>
<comment type="caution">
    <text evidence="5">The sequence shown here is derived from an EMBL/GenBank/DDBJ whole genome shotgun (WGS) entry which is preliminary data.</text>
</comment>
<dbReference type="Pfam" id="PF08241">
    <property type="entry name" value="Methyltransf_11"/>
    <property type="match status" value="1"/>
</dbReference>
<keyword evidence="2" id="KW-0949">S-adenosyl-L-methionine</keyword>
<dbReference type="InterPro" id="IPR052939">
    <property type="entry name" value="23S_rRNA_MeTrnsfrase_RlmA"/>
</dbReference>
<keyword evidence="6" id="KW-1185">Reference proteome</keyword>
<feature type="binding site" evidence="1">
    <location>
        <position position="22"/>
    </location>
    <ligand>
        <name>Zn(2+)</name>
        <dbReference type="ChEBI" id="CHEBI:29105"/>
    </ligand>
</feature>
<organism evidence="5 6">
    <name type="scientific">Solimonas fluminis</name>
    <dbReference type="NCBI Taxonomy" id="2086571"/>
    <lineage>
        <taxon>Bacteria</taxon>
        <taxon>Pseudomonadati</taxon>
        <taxon>Pseudomonadota</taxon>
        <taxon>Gammaproteobacteria</taxon>
        <taxon>Nevskiales</taxon>
        <taxon>Nevskiaceae</taxon>
        <taxon>Solimonas</taxon>
    </lineage>
</organism>
<feature type="binding site" evidence="2">
    <location>
        <position position="68"/>
    </location>
    <ligand>
        <name>S-adenosyl-L-methionine</name>
        <dbReference type="ChEBI" id="CHEBI:59789"/>
    </ligand>
</feature>
<dbReference type="InterPro" id="IPR016718">
    <property type="entry name" value="rRNA_m1G-MeTrfase_A_prd"/>
</dbReference>
<feature type="binding site" evidence="1">
    <location>
        <position position="26"/>
    </location>
    <ligand>
        <name>Zn(2+)</name>
        <dbReference type="ChEBI" id="CHEBI:29105"/>
    </ligand>
</feature>
<dbReference type="PIRSF" id="PIRSF018249">
    <property type="entry name" value="MyrA_prd"/>
    <property type="match status" value="1"/>
</dbReference>
<dbReference type="GO" id="GO:0008757">
    <property type="term" value="F:S-adenosylmethionine-dependent methyltransferase activity"/>
    <property type="evidence" value="ECO:0007669"/>
    <property type="project" value="InterPro"/>
</dbReference>
<feature type="binding site" evidence="1">
    <location>
        <position position="9"/>
    </location>
    <ligand>
        <name>Zn(2+)</name>
        <dbReference type="ChEBI" id="CHEBI:29105"/>
    </ligand>
</feature>
<evidence type="ECO:0000259" key="4">
    <source>
        <dbReference type="Pfam" id="PF21302"/>
    </source>
</evidence>
<dbReference type="Gene3D" id="3.40.50.150">
    <property type="entry name" value="Vaccinia Virus protein VP39"/>
    <property type="match status" value="1"/>
</dbReference>
<name>A0A2S5TFC6_9GAMM</name>
<feature type="binding site" evidence="1">
    <location>
        <position position="6"/>
    </location>
    <ligand>
        <name>Zn(2+)</name>
        <dbReference type="ChEBI" id="CHEBI:29105"/>
    </ligand>
</feature>
<dbReference type="InterPro" id="IPR029063">
    <property type="entry name" value="SAM-dependent_MTases_sf"/>
</dbReference>
<feature type="domain" description="Methyltransferase type 11" evidence="3">
    <location>
        <begin position="88"/>
        <end position="171"/>
    </location>
</feature>
<feature type="binding site" evidence="2">
    <location>
        <position position="179"/>
    </location>
    <ligand>
        <name>S-adenosyl-L-methionine</name>
        <dbReference type="ChEBI" id="CHEBI:59789"/>
    </ligand>
</feature>
<accession>A0A2S5TFC6</accession>
<keyword evidence="1" id="KW-0862">Zinc</keyword>
<dbReference type="AlphaFoldDB" id="A0A2S5TFC6"/>
<keyword evidence="5" id="KW-0808">Transferase</keyword>
<sequence length="293" mass="32273">MAAILCPLCREPLQRQDKTWRCLKGHSFDVAREGYVNLLPVQHKNSRDPGDDPQMVMARREFLQAGHYRPLLDALLALAAPLQPRDLLDIGCGEGYYTGALAGVSAQATGIDIARAAVRAAAKRHPGVTWLVGSGAQLPVADGSVDLVCNIFTQMHLAEMHRVLRPEGHVLVVTPAAGHLRSLRERLFDELRPHDPDKFLAAFEGRFELRSRQELQFPLSLAQPGLGQLLRMTPYAWKAKPERRAALEASEGLETGAAFSLMLFRRRELPAEAAGALSAEPVTSGPWRRRGVD</sequence>
<evidence type="ECO:0000313" key="5">
    <source>
        <dbReference type="EMBL" id="PPE73685.1"/>
    </source>
</evidence>
<gene>
    <name evidence="5" type="ORF">C3942_12895</name>
</gene>
<dbReference type="PANTHER" id="PTHR43460">
    <property type="entry name" value="METHYLTRANSFERASE"/>
    <property type="match status" value="1"/>
</dbReference>
<dbReference type="GO" id="GO:0032259">
    <property type="term" value="P:methylation"/>
    <property type="evidence" value="ECO:0007669"/>
    <property type="project" value="UniProtKB-KW"/>
</dbReference>
<evidence type="ECO:0000259" key="3">
    <source>
        <dbReference type="Pfam" id="PF08241"/>
    </source>
</evidence>
<keyword evidence="5" id="KW-0489">Methyltransferase</keyword>
<dbReference type="EMBL" id="PSNW01000006">
    <property type="protein sequence ID" value="PPE73685.1"/>
    <property type="molecule type" value="Genomic_DNA"/>
</dbReference>
<dbReference type="PANTHER" id="PTHR43460:SF1">
    <property type="entry name" value="METHYLTRANSFERASE TYPE 11 DOMAIN-CONTAINING PROTEIN"/>
    <property type="match status" value="1"/>
</dbReference>
<feature type="binding site" evidence="2">
    <location>
        <begin position="94"/>
        <end position="95"/>
    </location>
    <ligand>
        <name>S-adenosyl-L-methionine</name>
        <dbReference type="ChEBI" id="CHEBI:59789"/>
    </ligand>
</feature>
<dbReference type="SUPFAM" id="SSF53335">
    <property type="entry name" value="S-adenosyl-L-methionine-dependent methyltransferases"/>
    <property type="match status" value="1"/>
</dbReference>
<dbReference type="CDD" id="cd02440">
    <property type="entry name" value="AdoMet_MTases"/>
    <property type="match status" value="1"/>
</dbReference>
<dbReference type="RefSeq" id="WP_104230746.1">
    <property type="nucleotide sequence ID" value="NZ_PSNW01000006.1"/>
</dbReference>
<dbReference type="InterPro" id="IPR048647">
    <property type="entry name" value="RlmA_N"/>
</dbReference>
<evidence type="ECO:0000256" key="2">
    <source>
        <dbReference type="PIRSR" id="PIRSR018249-2"/>
    </source>
</evidence>
<evidence type="ECO:0000256" key="1">
    <source>
        <dbReference type="PIRSR" id="PIRSR018249-1"/>
    </source>
</evidence>
<dbReference type="OrthoDB" id="108476at2"/>
<dbReference type="Proteomes" id="UP000238220">
    <property type="component" value="Unassembled WGS sequence"/>
</dbReference>
<dbReference type="GO" id="GO:0046872">
    <property type="term" value="F:metal ion binding"/>
    <property type="evidence" value="ECO:0007669"/>
    <property type="project" value="UniProtKB-KW"/>
</dbReference>
<proteinExistence type="predicted"/>
<dbReference type="InterPro" id="IPR013216">
    <property type="entry name" value="Methyltransf_11"/>
</dbReference>
<feature type="domain" description="23S rRNA (guanine(745)-N(1))-methyltransferase N-terminal" evidence="4">
    <location>
        <begin position="5"/>
        <end position="47"/>
    </location>
</feature>
<dbReference type="Pfam" id="PF21302">
    <property type="entry name" value="Zn_ribbon_RlmA"/>
    <property type="match status" value="1"/>
</dbReference>
<keyword evidence="1" id="KW-0479">Metal-binding</keyword>